<name>A0A2U1J9K5_SMIAN</name>
<evidence type="ECO:0008006" key="3">
    <source>
        <dbReference type="Google" id="ProtNLM"/>
    </source>
</evidence>
<organism evidence="1 2">
    <name type="scientific">Smittium angustum</name>
    <dbReference type="NCBI Taxonomy" id="133377"/>
    <lineage>
        <taxon>Eukaryota</taxon>
        <taxon>Fungi</taxon>
        <taxon>Fungi incertae sedis</taxon>
        <taxon>Zoopagomycota</taxon>
        <taxon>Kickxellomycotina</taxon>
        <taxon>Harpellomycetes</taxon>
        <taxon>Harpellales</taxon>
        <taxon>Legeriomycetaceae</taxon>
        <taxon>Smittium</taxon>
    </lineage>
</organism>
<sequence>FKKLEKGIEAKDSHIYSQFVEQKLKQRNQMVFNELFDFFENLSKPSDKSKAYIFAHEINHESIRILMTTKKLILYFKQLAVMQIDMTYKLLDIGFPIVIVRLSDSQRIFIPIIVGVVKMKKRYCYMGF</sequence>
<gene>
    <name evidence="1" type="ORF">BB558_002168</name>
</gene>
<keyword evidence="2" id="KW-1185">Reference proteome</keyword>
<reference evidence="1 2" key="1">
    <citation type="journal article" date="2018" name="MBio">
        <title>Comparative Genomics Reveals the Core Gene Toolbox for the Fungus-Insect Symbiosis.</title>
        <authorList>
            <person name="Wang Y."/>
            <person name="Stata M."/>
            <person name="Wang W."/>
            <person name="Stajich J.E."/>
            <person name="White M.M."/>
            <person name="Moncalvo J.M."/>
        </authorList>
    </citation>
    <scope>NUCLEOTIDE SEQUENCE [LARGE SCALE GENOMIC DNA]</scope>
    <source>
        <strain evidence="1 2">AUS-126-30</strain>
    </source>
</reference>
<feature type="non-terminal residue" evidence="1">
    <location>
        <position position="1"/>
    </location>
</feature>
<comment type="caution">
    <text evidence="1">The sequence shown here is derived from an EMBL/GenBank/DDBJ whole genome shotgun (WGS) entry which is preliminary data.</text>
</comment>
<dbReference type="EMBL" id="MBFU01000137">
    <property type="protein sequence ID" value="PWA01715.1"/>
    <property type="molecule type" value="Genomic_DNA"/>
</dbReference>
<evidence type="ECO:0000313" key="2">
    <source>
        <dbReference type="Proteomes" id="UP000245591"/>
    </source>
</evidence>
<protein>
    <recommendedName>
        <fullName evidence="3">MULE transposase domain-containing protein</fullName>
    </recommendedName>
</protein>
<dbReference type="Proteomes" id="UP000245591">
    <property type="component" value="Unassembled WGS sequence"/>
</dbReference>
<accession>A0A2U1J9K5</accession>
<dbReference type="AlphaFoldDB" id="A0A2U1J9K5"/>
<proteinExistence type="predicted"/>
<evidence type="ECO:0000313" key="1">
    <source>
        <dbReference type="EMBL" id="PWA01715.1"/>
    </source>
</evidence>